<gene>
    <name evidence="2" type="ORF">HZU72_18130</name>
</gene>
<keyword evidence="3" id="KW-1185">Reference proteome</keyword>
<feature type="transmembrane region" description="Helical" evidence="1">
    <location>
        <begin position="270"/>
        <end position="290"/>
    </location>
</feature>
<feature type="transmembrane region" description="Helical" evidence="1">
    <location>
        <begin position="107"/>
        <end position="126"/>
    </location>
</feature>
<sequence length="501" mass="55437">MLSFYRNILSKITSSASGYAWLYLLVVIAYAYQAIIPTFNSDDIIQIQSISQDARTFLAQGRWGYFMVFEWLQDNNPGGLFYSAIGSMLLLWSSWFAARIIGFSHGAAIYSFMLASSISIYYGMLFDFSSTRVAYPLANLCALAGLYAIYKGRYGIGMAILVLAPALYPAAAQVAGVVLICAFIMSIITQNLSIAIKRFLIGTTALIISLILYFLITSISYRFIGIEPSSRMSISPFALIENAEIIKSLFLSHSLSFITLPETLYITLRWTLPLLGIFITFAITCMLLIWRRKADAVIVILLVILSLFAPFALAFAGSNTPFPPRSLIGLASLHAFWVAFVIDKICFNNINQHFAAVALICAGTFSTLFLFDSASQINKFAYDKYLATQADLLATNRIIGRIESTAAELERPLATPQSIAVIYEIPMASGPRGDAGTARFAPWSREWIFRIVDSRFIPANEAERLAAVNAAANRESWPSNESVFFIDDVAVVIINQQDTQP</sequence>
<evidence type="ECO:0000256" key="1">
    <source>
        <dbReference type="SAM" id="Phobius"/>
    </source>
</evidence>
<comment type="caution">
    <text evidence="2">The sequence shown here is derived from an EMBL/GenBank/DDBJ whole genome shotgun (WGS) entry which is preliminary data.</text>
</comment>
<dbReference type="GO" id="GO:0016740">
    <property type="term" value="F:transferase activity"/>
    <property type="evidence" value="ECO:0007669"/>
    <property type="project" value="UniProtKB-KW"/>
</dbReference>
<dbReference type="EMBL" id="JACCGK010000017">
    <property type="protein sequence ID" value="NYT74329.1"/>
    <property type="molecule type" value="Genomic_DNA"/>
</dbReference>
<feature type="transmembrane region" description="Helical" evidence="1">
    <location>
        <begin position="80"/>
        <end position="101"/>
    </location>
</feature>
<feature type="transmembrane region" description="Helical" evidence="1">
    <location>
        <begin position="322"/>
        <end position="342"/>
    </location>
</feature>
<evidence type="ECO:0000313" key="2">
    <source>
        <dbReference type="EMBL" id="NYT74329.1"/>
    </source>
</evidence>
<dbReference type="AlphaFoldDB" id="A0A7Z0NAT2"/>
<name>A0A7Z0NAT2_9GAMM</name>
<accession>A0A7Z0NAT2</accession>
<feature type="transmembrane region" description="Helical" evidence="1">
    <location>
        <begin position="199"/>
        <end position="224"/>
    </location>
</feature>
<feature type="transmembrane region" description="Helical" evidence="1">
    <location>
        <begin position="297"/>
        <end position="316"/>
    </location>
</feature>
<dbReference type="Proteomes" id="UP000520876">
    <property type="component" value="Unassembled WGS sequence"/>
</dbReference>
<dbReference type="RefSeq" id="WP_180094641.1">
    <property type="nucleotide sequence ID" value="NZ_JACCGK010000017.1"/>
</dbReference>
<keyword evidence="1" id="KW-0812">Transmembrane</keyword>
<feature type="transmembrane region" description="Helical" evidence="1">
    <location>
        <begin position="354"/>
        <end position="371"/>
    </location>
</feature>
<feature type="transmembrane region" description="Helical" evidence="1">
    <location>
        <begin position="156"/>
        <end position="187"/>
    </location>
</feature>
<reference evidence="2 3" key="1">
    <citation type="submission" date="2020-07" db="EMBL/GenBank/DDBJ databases">
        <title>Halomonas sp. QX-2 draft genome sequence.</title>
        <authorList>
            <person name="Qiu X."/>
        </authorList>
    </citation>
    <scope>NUCLEOTIDE SEQUENCE [LARGE SCALE GENOMIC DNA]</scope>
    <source>
        <strain evidence="2 3">QX-2</strain>
    </source>
</reference>
<feature type="transmembrane region" description="Helical" evidence="1">
    <location>
        <begin position="20"/>
        <end position="39"/>
    </location>
</feature>
<proteinExistence type="predicted"/>
<keyword evidence="1" id="KW-1133">Transmembrane helix</keyword>
<keyword evidence="1" id="KW-0472">Membrane</keyword>
<protein>
    <submittedName>
        <fullName evidence="2">Glucosyltransferase domain-containing protein</fullName>
    </submittedName>
</protein>
<organism evidence="2 3">
    <name type="scientific">Vreelandella sedimenti</name>
    <dbReference type="NCBI Taxonomy" id="2729618"/>
    <lineage>
        <taxon>Bacteria</taxon>
        <taxon>Pseudomonadati</taxon>
        <taxon>Pseudomonadota</taxon>
        <taxon>Gammaproteobacteria</taxon>
        <taxon>Oceanospirillales</taxon>
        <taxon>Halomonadaceae</taxon>
        <taxon>Vreelandella</taxon>
    </lineage>
</organism>
<keyword evidence="2" id="KW-0808">Transferase</keyword>
<feature type="transmembrane region" description="Helical" evidence="1">
    <location>
        <begin position="133"/>
        <end position="150"/>
    </location>
</feature>
<evidence type="ECO:0000313" key="3">
    <source>
        <dbReference type="Proteomes" id="UP000520876"/>
    </source>
</evidence>